<protein>
    <submittedName>
        <fullName evidence="2">Uncharacterized protein</fullName>
    </submittedName>
</protein>
<proteinExistence type="predicted"/>
<dbReference type="STRING" id="187868.SAMN05192589_10170"/>
<dbReference type="AlphaFoldDB" id="A0A1G6I6T2"/>
<feature type="transmembrane region" description="Helical" evidence="1">
    <location>
        <begin position="35"/>
        <end position="57"/>
    </location>
</feature>
<accession>A0A1G6I6T2</accession>
<evidence type="ECO:0000313" key="3">
    <source>
        <dbReference type="Proteomes" id="UP000198781"/>
    </source>
</evidence>
<keyword evidence="3" id="KW-1185">Reference proteome</keyword>
<feature type="transmembrane region" description="Helical" evidence="1">
    <location>
        <begin position="107"/>
        <end position="131"/>
    </location>
</feature>
<organism evidence="2 3">
    <name type="scientific">Paracidovorax valerianellae</name>
    <dbReference type="NCBI Taxonomy" id="187868"/>
    <lineage>
        <taxon>Bacteria</taxon>
        <taxon>Pseudomonadati</taxon>
        <taxon>Pseudomonadota</taxon>
        <taxon>Betaproteobacteria</taxon>
        <taxon>Burkholderiales</taxon>
        <taxon>Comamonadaceae</taxon>
        <taxon>Paracidovorax</taxon>
    </lineage>
</organism>
<name>A0A1G6I6T2_9BURK</name>
<sequence length="145" mass="15994">MSLDHLFSAASFLAMVGWLALLASPFTPKWPNRIAAWIVPSLIAVVYTALMLVHFSGADGDFSSLDGVARLFASRPVLLAGWLHYLAFDLALGAWEVRDASRRKVSFWWVLPCLPATFLFGPAGFLMYLLVRTLVPRRQPAMAAA</sequence>
<feature type="transmembrane region" description="Helical" evidence="1">
    <location>
        <begin position="77"/>
        <end position="95"/>
    </location>
</feature>
<keyword evidence="1" id="KW-0472">Membrane</keyword>
<dbReference type="Proteomes" id="UP000198781">
    <property type="component" value="Unassembled WGS sequence"/>
</dbReference>
<dbReference type="InterPro" id="IPR025461">
    <property type="entry name" value="ABA4-like"/>
</dbReference>
<keyword evidence="1" id="KW-0812">Transmembrane</keyword>
<dbReference type="Pfam" id="PF14108">
    <property type="entry name" value="ABA4-like"/>
    <property type="match status" value="1"/>
</dbReference>
<dbReference type="OrthoDB" id="345237at2"/>
<dbReference type="RefSeq" id="WP_092739202.1">
    <property type="nucleotide sequence ID" value="NZ_FMZC01000001.1"/>
</dbReference>
<feature type="transmembrane region" description="Helical" evidence="1">
    <location>
        <begin position="6"/>
        <end position="23"/>
    </location>
</feature>
<dbReference type="EMBL" id="FMZC01000001">
    <property type="protein sequence ID" value="SDC01466.1"/>
    <property type="molecule type" value="Genomic_DNA"/>
</dbReference>
<evidence type="ECO:0000256" key="1">
    <source>
        <dbReference type="SAM" id="Phobius"/>
    </source>
</evidence>
<keyword evidence="1" id="KW-1133">Transmembrane helix</keyword>
<reference evidence="2 3" key="1">
    <citation type="submission" date="2016-10" db="EMBL/GenBank/DDBJ databases">
        <authorList>
            <person name="de Groot N.N."/>
        </authorList>
    </citation>
    <scope>NUCLEOTIDE SEQUENCE [LARGE SCALE GENOMIC DNA]</scope>
    <source>
        <strain evidence="2 3">DSM 16619</strain>
    </source>
</reference>
<evidence type="ECO:0000313" key="2">
    <source>
        <dbReference type="EMBL" id="SDC01466.1"/>
    </source>
</evidence>
<gene>
    <name evidence="2" type="ORF">SAMN05192589_10170</name>
</gene>